<accession>A0AC61MYB3</accession>
<keyword evidence="2" id="KW-1185">Reference proteome</keyword>
<keyword evidence="1" id="KW-0378">Hydrolase</keyword>
<name>A0AC61MYB3_9FIRM</name>
<keyword evidence="1" id="KW-0347">Helicase</keyword>
<dbReference type="Proteomes" id="UP000682782">
    <property type="component" value="Chromosome"/>
</dbReference>
<sequence>MELTGMAGIGPARAEALRAMGIISLRDLLYTLPERYEDYSTVSPCNTKKEGPVLISGTIVQSPRLSVFHGLKKVTASVEDDSGKMPICWYNAPWIMNSISAGQHVRLYGRLQIRNNRRILQNPKFAAENDGLIPVYRSIKGFPAKTFRNLISDALSEVDDCCPETLPTDFRVAWHLCELNYAIRQAHFPDNYEALKIARRRLSFERILLYLAYVSMSGSKKQPGIPMRFPEKQTETYWKFQGFEPTGAQKKVLEDIAADLRKNTAMSRLVQGDVGCGKTAVAFGAVSLAYAAGYQSTMMAPTEILAVQHYENAKKTLEPAGIRCRLLTGSTKAKERKTILQELKNCQCDVVFGTHALISRDVEYGNLGLVITDEQHRFGVNQRSSLQLKGKTETTLPHVLVMSATPIPRTLALILYGDLDLSVIDEMPKGRIPVKTRIVPEHKRDDMYRFLRNEIAKGKQAYIVCPLVEEDDEKSELHSAKALFESLRKNEMQGLRVALTWGSQKTEEKDRVLHEFVEGKYDVLVSTTVIEVGVNNPNATIMVIENAERYGLSQLHQLRGRVGRGKDESWCFLFAEPSEKLNTFCSTNDGFVVAQKDLELRGPGDLTGTRQSGEPGNGFLFADIRMLDEVTECVRQLHRNPKLKKALAVIEGHAEEYFTAEGRRIALN</sequence>
<evidence type="ECO:0000313" key="2">
    <source>
        <dbReference type="Proteomes" id="UP000682782"/>
    </source>
</evidence>
<proteinExistence type="predicted"/>
<gene>
    <name evidence="1" type="primary">recG</name>
    <name evidence="1" type="ORF">JYE49_04605</name>
</gene>
<organism evidence="1 2">
    <name type="scientific">Aristaeella hokkaidonensis</name>
    <dbReference type="NCBI Taxonomy" id="3046382"/>
    <lineage>
        <taxon>Bacteria</taxon>
        <taxon>Bacillati</taxon>
        <taxon>Bacillota</taxon>
        <taxon>Clostridia</taxon>
        <taxon>Eubacteriales</taxon>
        <taxon>Aristaeellaceae</taxon>
        <taxon>Aristaeella</taxon>
    </lineage>
</organism>
<reference evidence="1" key="1">
    <citation type="submission" date="2021-01" db="EMBL/GenBank/DDBJ databases">
        <title>Complete genome sequence of Clostridiales bacterium R-7.</title>
        <authorList>
            <person name="Mahoney-Kurpe S.C."/>
            <person name="Palevich N."/>
            <person name="Koike S."/>
            <person name="Moon C.D."/>
            <person name="Attwood G.T."/>
        </authorList>
    </citation>
    <scope>NUCLEOTIDE SEQUENCE</scope>
    <source>
        <strain evidence="1">R-7</strain>
    </source>
</reference>
<dbReference type="EMBL" id="CP068393">
    <property type="protein sequence ID" value="QUC67982.1"/>
    <property type="molecule type" value="Genomic_DNA"/>
</dbReference>
<evidence type="ECO:0000313" key="1">
    <source>
        <dbReference type="EMBL" id="QUC67982.1"/>
    </source>
</evidence>
<keyword evidence="1" id="KW-0067">ATP-binding</keyword>
<keyword evidence="1" id="KW-0547">Nucleotide-binding</keyword>
<protein>
    <submittedName>
        <fullName evidence="1">ATP-dependent DNA helicase RecG</fullName>
    </submittedName>
</protein>